<dbReference type="PROSITE" id="PS51257">
    <property type="entry name" value="PROKAR_LIPOPROTEIN"/>
    <property type="match status" value="1"/>
</dbReference>
<sequence>MKYFKLKISVFLLLSLVITSCTEQYAFKNTDFESAMVVEGTITNELKNQTIRISQVYQLEETGPRFEKGANVFITDDKGNEYQFKENDSLYVSLTQFKAEPGTKYKLNIKTREGKNYTSDEQVLTTETKIDNMTATVENVNGQRGVQINVNSYDPTNTSKYYRYEYYETYKIIAPMWYYEEARVDVIPPNPGNPVQDIPATPGREEIVVTRRIKEVKTCYSSKASDAILLNNTNSSSEDRVHYPVRFISDQNYIISHRYSIFVKQYVQNLASHTFYKTLRDLSTSGNILSPKQPGFFYGNMKSVENPDEKVLGFFEVSAVSSDRIYFNYRDLFPGERLPPYYVTDCEPEEYKSCDGNLPCRGSALRSLIRTRARVMFSWNHDDTFYMVKAPCGDCTTFSSNIVPPFWVE</sequence>
<feature type="signal peptide" evidence="1">
    <location>
        <begin position="1"/>
        <end position="26"/>
    </location>
</feature>
<organism evidence="2 3">
    <name type="scientific">Flavobacterium plurextorum</name>
    <dbReference type="NCBI Taxonomy" id="1114867"/>
    <lineage>
        <taxon>Bacteria</taxon>
        <taxon>Pseudomonadati</taxon>
        <taxon>Bacteroidota</taxon>
        <taxon>Flavobacteriia</taxon>
        <taxon>Flavobacteriales</taxon>
        <taxon>Flavobacteriaceae</taxon>
        <taxon>Flavobacterium</taxon>
    </lineage>
</organism>
<accession>A0ABX4CXF2</accession>
<comment type="caution">
    <text evidence="2">The sequence shown here is derived from an EMBL/GenBank/DDBJ whole genome shotgun (WGS) entry which is preliminary data.</text>
</comment>
<dbReference type="Pfam" id="PF14054">
    <property type="entry name" value="DUF4249"/>
    <property type="match status" value="1"/>
</dbReference>
<protein>
    <recommendedName>
        <fullName evidence="4">DUF4249 domain-containing protein</fullName>
    </recommendedName>
</protein>
<dbReference type="InterPro" id="IPR025345">
    <property type="entry name" value="DUF4249"/>
</dbReference>
<evidence type="ECO:0000313" key="2">
    <source>
        <dbReference type="EMBL" id="OXB08958.1"/>
    </source>
</evidence>
<name>A0ABX4CXF2_9FLAO</name>
<evidence type="ECO:0000256" key="1">
    <source>
        <dbReference type="SAM" id="SignalP"/>
    </source>
</evidence>
<dbReference type="RefSeq" id="WP_089057412.1">
    <property type="nucleotide sequence ID" value="NZ_MUHD01000014.1"/>
</dbReference>
<dbReference type="EMBL" id="MUHD01000014">
    <property type="protein sequence ID" value="OXB08958.1"/>
    <property type="molecule type" value="Genomic_DNA"/>
</dbReference>
<proteinExistence type="predicted"/>
<evidence type="ECO:0008006" key="4">
    <source>
        <dbReference type="Google" id="ProtNLM"/>
    </source>
</evidence>
<reference evidence="2 3" key="1">
    <citation type="submission" date="2016-11" db="EMBL/GenBank/DDBJ databases">
        <title>Whole genomes of Flavobacteriaceae.</title>
        <authorList>
            <person name="Stine C."/>
            <person name="Li C."/>
            <person name="Tadesse D."/>
        </authorList>
    </citation>
    <scope>NUCLEOTIDE SEQUENCE [LARGE SCALE GENOMIC DNA]</scope>
    <source>
        <strain evidence="2 3">CCUG 60112</strain>
    </source>
</reference>
<keyword evidence="3" id="KW-1185">Reference proteome</keyword>
<gene>
    <name evidence="2" type="ORF">B0A81_07305</name>
</gene>
<keyword evidence="1" id="KW-0732">Signal</keyword>
<evidence type="ECO:0000313" key="3">
    <source>
        <dbReference type="Proteomes" id="UP000198381"/>
    </source>
</evidence>
<feature type="chain" id="PRO_5046443846" description="DUF4249 domain-containing protein" evidence="1">
    <location>
        <begin position="27"/>
        <end position="409"/>
    </location>
</feature>
<dbReference type="Proteomes" id="UP000198381">
    <property type="component" value="Unassembled WGS sequence"/>
</dbReference>